<comment type="caution">
    <text evidence="8">The sequence shown here is derived from an EMBL/GenBank/DDBJ whole genome shotgun (WGS) entry which is preliminary data.</text>
</comment>
<keyword evidence="2" id="KW-0028">Amino-acid biosynthesis</keyword>
<dbReference type="InterPro" id="IPR050071">
    <property type="entry name" value="Dehydroquinate_synthase"/>
</dbReference>
<dbReference type="Gene3D" id="1.20.1090.10">
    <property type="entry name" value="Dehydroquinate synthase-like - alpha domain"/>
    <property type="match status" value="1"/>
</dbReference>
<dbReference type="PANTHER" id="PTHR43622:SF7">
    <property type="entry name" value="3-DEHYDROQUINATE SYNTHASE, CHLOROPLASTIC"/>
    <property type="match status" value="1"/>
</dbReference>
<evidence type="ECO:0000256" key="4">
    <source>
        <dbReference type="ARBA" id="ARBA00023141"/>
    </source>
</evidence>
<dbReference type="GO" id="GO:0009073">
    <property type="term" value="P:aromatic amino acid family biosynthetic process"/>
    <property type="evidence" value="ECO:0007669"/>
    <property type="project" value="UniProtKB-KW"/>
</dbReference>
<keyword evidence="5 8" id="KW-0456">Lyase</keyword>
<dbReference type="NCBIfam" id="NF004852">
    <property type="entry name" value="PRK06203.1"/>
    <property type="match status" value="1"/>
</dbReference>
<accession>A0A0D8ZY74</accession>
<dbReference type="EC" id="4.2.3.4" evidence="8"/>
<evidence type="ECO:0000256" key="1">
    <source>
        <dbReference type="ARBA" id="ARBA00001911"/>
    </source>
</evidence>
<dbReference type="InterPro" id="IPR056179">
    <property type="entry name" value="DHQS_C"/>
</dbReference>
<dbReference type="OrthoDB" id="9806583at2"/>
<dbReference type="Gene3D" id="3.40.50.1970">
    <property type="match status" value="1"/>
</dbReference>
<evidence type="ECO:0000256" key="2">
    <source>
        <dbReference type="ARBA" id="ARBA00022605"/>
    </source>
</evidence>
<reference evidence="8 9" key="1">
    <citation type="submission" date="2015-02" db="EMBL/GenBank/DDBJ databases">
        <title>Draft genome of a novel marine cyanobacterium (Chroococcales) isolated from South Atlantic Ocean.</title>
        <authorList>
            <person name="Rigonato J."/>
            <person name="Alvarenga D.O."/>
            <person name="Branco L.H."/>
            <person name="Varani A.M."/>
            <person name="Brandini F.P."/>
            <person name="Fiore M.F."/>
        </authorList>
    </citation>
    <scope>NUCLEOTIDE SEQUENCE [LARGE SCALE GENOMIC DNA]</scope>
    <source>
        <strain evidence="8 9">CENA595</strain>
    </source>
</reference>
<feature type="domain" description="3-dehydroquinate synthase N-terminal" evidence="6">
    <location>
        <begin position="95"/>
        <end position="207"/>
    </location>
</feature>
<proteinExistence type="predicted"/>
<dbReference type="Pfam" id="PF01761">
    <property type="entry name" value="DHQ_synthase"/>
    <property type="match status" value="1"/>
</dbReference>
<sequence length="396" mass="43803">MVIDLKRKHSYNPQPIRQRVAVTFDYDVLFTTGLFELDNPMLADVVAADGEPGTKRAIAVFDSGLLPHYQDLVEQITAYTNHYDDVLTLVTEPLVVPGGEAAKNDPQLLAQIHQVINDVGLCRHSYVLAIGGGAVLDMVGYAAATAHRGVRLIRIPTTVLAQNDSGVGVKNGINAFGKKNFLGSFAPPYAVLNDFAWLETLDDRDWRSGIAEAVKVALIKDADFFEFIVSHAEKLARRDMETMQQSIYRCAQLHLEHIASSGDAFEKGSSRPLDFGHWAAHRLEHLTNYRLRHGEAVAIGIALDSTYSYLAGLLSVNQWQQILNTLRALGFDLFVPELAEQLASPLSSRCLLAGLTEFREHLGGELTLMLLEGVGRGLEVHEVDVSLYWRAIEMLR</sequence>
<dbReference type="RefSeq" id="WP_045052694.1">
    <property type="nucleotide sequence ID" value="NZ_CAWMDP010000017.1"/>
</dbReference>
<evidence type="ECO:0000313" key="8">
    <source>
        <dbReference type="EMBL" id="KJH73352.1"/>
    </source>
</evidence>
<organism evidence="8 9">
    <name type="scientific">Aliterella atlantica CENA595</name>
    <dbReference type="NCBI Taxonomy" id="1618023"/>
    <lineage>
        <taxon>Bacteria</taxon>
        <taxon>Bacillati</taxon>
        <taxon>Cyanobacteriota</taxon>
        <taxon>Cyanophyceae</taxon>
        <taxon>Chroococcidiopsidales</taxon>
        <taxon>Aliterellaceae</taxon>
        <taxon>Aliterella</taxon>
    </lineage>
</organism>
<dbReference type="STRING" id="1618023.UH38_00775"/>
<dbReference type="InterPro" id="IPR030960">
    <property type="entry name" value="DHQS/DOIS_N"/>
</dbReference>
<comment type="cofactor">
    <cofactor evidence="1">
        <name>NAD(+)</name>
        <dbReference type="ChEBI" id="CHEBI:57540"/>
    </cofactor>
</comment>
<evidence type="ECO:0000259" key="7">
    <source>
        <dbReference type="Pfam" id="PF24621"/>
    </source>
</evidence>
<evidence type="ECO:0000313" key="9">
    <source>
        <dbReference type="Proteomes" id="UP000032452"/>
    </source>
</evidence>
<dbReference type="AlphaFoldDB" id="A0A0D8ZY74"/>
<dbReference type="PANTHER" id="PTHR43622">
    <property type="entry name" value="3-DEHYDROQUINATE SYNTHASE"/>
    <property type="match status" value="1"/>
</dbReference>
<evidence type="ECO:0000256" key="3">
    <source>
        <dbReference type="ARBA" id="ARBA00023027"/>
    </source>
</evidence>
<dbReference type="EMBL" id="JYON01000001">
    <property type="protein sequence ID" value="KJH73352.1"/>
    <property type="molecule type" value="Genomic_DNA"/>
</dbReference>
<dbReference type="PATRIC" id="fig|1618023.3.peg.1379"/>
<name>A0A0D8ZY74_9CYAN</name>
<dbReference type="GO" id="GO:0008652">
    <property type="term" value="P:amino acid biosynthetic process"/>
    <property type="evidence" value="ECO:0007669"/>
    <property type="project" value="UniProtKB-KW"/>
</dbReference>
<dbReference type="CDD" id="cd08198">
    <property type="entry name" value="DHQS-like"/>
    <property type="match status" value="1"/>
</dbReference>
<feature type="domain" description="3-dehydroquinate synthase C-terminal" evidence="7">
    <location>
        <begin position="209"/>
        <end position="337"/>
    </location>
</feature>
<gene>
    <name evidence="8" type="primary">aroB</name>
    <name evidence="8" type="ORF">UH38_00775</name>
</gene>
<keyword evidence="4" id="KW-0057">Aromatic amino acid biosynthesis</keyword>
<keyword evidence="3" id="KW-0520">NAD</keyword>
<dbReference type="Pfam" id="PF24621">
    <property type="entry name" value="DHQS_C"/>
    <property type="match status" value="1"/>
</dbReference>
<dbReference type="SUPFAM" id="SSF56796">
    <property type="entry name" value="Dehydroquinate synthase-like"/>
    <property type="match status" value="1"/>
</dbReference>
<evidence type="ECO:0000259" key="6">
    <source>
        <dbReference type="Pfam" id="PF01761"/>
    </source>
</evidence>
<evidence type="ECO:0000256" key="5">
    <source>
        <dbReference type="ARBA" id="ARBA00023239"/>
    </source>
</evidence>
<dbReference type="Proteomes" id="UP000032452">
    <property type="component" value="Unassembled WGS sequence"/>
</dbReference>
<dbReference type="GO" id="GO:0003856">
    <property type="term" value="F:3-dehydroquinate synthase activity"/>
    <property type="evidence" value="ECO:0007669"/>
    <property type="project" value="UniProtKB-EC"/>
</dbReference>
<keyword evidence="9" id="KW-1185">Reference proteome</keyword>
<protein>
    <submittedName>
        <fullName evidence="8">3-dehydroquinate synthase</fullName>
        <ecNumber evidence="8">4.2.3.4</ecNumber>
    </submittedName>
</protein>